<organism evidence="7 8">
    <name type="scientific">Dimorphilus gyrociliatus</name>
    <dbReference type="NCBI Taxonomy" id="2664684"/>
    <lineage>
        <taxon>Eukaryota</taxon>
        <taxon>Metazoa</taxon>
        <taxon>Spiralia</taxon>
        <taxon>Lophotrochozoa</taxon>
        <taxon>Annelida</taxon>
        <taxon>Polychaeta</taxon>
        <taxon>Polychaeta incertae sedis</taxon>
        <taxon>Dinophilidae</taxon>
        <taxon>Dimorphilus</taxon>
    </lineage>
</organism>
<sequence>MLGNLTAWVLNTYLGEYVENFDASHLTIGLLRGQVELEDLPLKKSAFDKLGLPIEVKSGIIGKATLNIPVRQLKSQPWIIRLSDIYVVLGCCDESKFNEQDLKKSLQEWKLQKLKILEEKWRETQGTKQNSAWWWSYGTSFVSNILENVQLDLSGVHIRFEDTGNLIGKPFAFGLQFDSLSAKSTDHDWIPKFVHRAETDIMRKLLDIKDFAIYWNVQPSQFYCNLEARELINELNKQSNLENQDIENLIPPLSLKAKMQRNTQMEALKSLSTPRIALDIVMSDLPVNLSSKQYSQFIRLTRAIEKLERKQKYAKWKPQVPISKGPKEWWNFAINCHLEEIHHSREVYTFEFLLERAKLLVGYVKAYEKQWKQEYVDIKSEEFLREAEEIFNFDQLKYLREIALKRAERTKVLQEDQAKAETEKNVEAKQENSWTGYWFSGWYGGKKDELPEKKLPDKIAGAIEEKELEDFIESIKETIDNDTLLKRDAVFAKFSFRLENAQLGLFTNQTKDSQIVEFAAKNLILQSEWRPRSLSYKLNMSVQSIQINDKTNSNSLLPSLISPQRKVDASSYRSMLSTLFRPQSPIPTPSPTGFFGDEKLFELTFEKKPPKSNSDYCFELKTRPLDIVYNAKILQKIRDFFSIRRSLLSSEAQEDALLAAITRRKFDELKKQTAEGLQEKLDELIEGSDAITSKRWQVNLDVAAPQIIVPDSFDIKPATYVVIGLGRLQFHNVTAGIFRNESQSDINEDDDEEDFFVTPSSTPPTESMPPQSLSDLRADSDLSHQALQEKIYEKYILNLSDAHVMIGTSNDNWKNALNKNSSILHCIDRFSISLQIERRLIHSDDPEWPKLTLSGNVPALQLHVSESKIKALQFCFKLFASNPEINLKRKTPNEITRSVSKETAMYQSVYSLYSKSVLNVSSYSSSNEDEKKKIAESKLFLMQFTVNKMSLEVQSQGRPIAELQISGVRANFTKRPYDLSTCLTVHSLLVADAMQTYGPDFELLVASHRNLCLDSRSGSIRDSDPNSPILKSPASPSSPGEIDLPPKQRSSFTSIHHMFMNALQNVTGSKNYESSMRTASPPIIDSEALISVEIEVIERKDEESDPMIIGNLQFHSLDFIFNQETLIELLSFYKTVLPSTKSLQKPSSTAVDRVAKTSGYSIELTADLRRLNLLLMRTQPIGQMVRGVKVATVAVTGGRVGTTVTGGSVELKGSLDGMEIVSVLDENKQTVFCVGGKEEVVLEESEKACDFEFYKDDSEFSAPKVKVHMASLCYFHNPIVLQQVSFCLDQFQEQVRTLAAQIKSHAKDYAMSIVKPKSTNMTFDAIFETPYIVLPKSANSSSVLIAQLGTIDMKHDTPLANSTMIDEGLEKSNLFSVDMREVKMFAVDGCDRLLNIGVEQLIEYCRRGSKILHEANLLFNVDRQNLSTDIELEERQEIAISGKIITPIKMTLRKDSFEQILATLNNLTPESNEFSDSSAEFDTMSLESFDSTFSPEKIPLAIKASFDLPLFQVTLEFEQQGGVDVKLHDFTFSLTKRDNHSKNLDLKLQSLTVKDLLEPENSSHRYLMVSNAFIKRQKEEPQFISTSCPTSMIDINAPEMPSSLPTSFTSIPAFSSDNRTPIKRLKSKSSECPDTPPPTPTNSRRRSKGDDEAFVHINVTLVEKKSPLFESKFNKTHRIITAEFNTLNTTMNLQTWVVLLDFLGLGAKVHDPDEFRLNRSISQVNRRISTVDEPVNTEVQFCVNSLSLILNKENYELASANVSNLESHVIMRDHNLDMKGTLGSVYLKDSSPEGYLYDQKFSSTGEQALAFEIKKYGLPDPDLIRDYDISINLKMSSVRYIHTQRFSQEVLAFFQNFNQLQDVLGRMRASSAGKKISEKAFRGSRILLSIDAGSPIIVLPMSSRSNQIIVADLGKLTVRNRFLFANDPQTLSSKNQPPPTIISAMDLSVYGSLEKDLRAGETEDNHICLLDVWKVGLKDMDLYEARRSERDHYIDSIEFGNFSVERQSKLLEEKCELSLQVERNLEGDISHSVPDFCIEGSLSSVYCSLGLEQFKLVKGFLEFNLGEQLDEFKQQMMSHLSDPKIHTIISGNVWKGMSFSLHLKNVTVELSNSENDENSLAKFDFISSKVSYESHSDGTKDIDLVSNEILVSDLRYIKEPSNTRPNVFTNILQPSRQNGNGNTKLQMELNYRKTKSATKFTILLNDMKLMGIFDWLFIMKDYLLSKPKNPASESSSRSHSIESSIIGPFEANKPTGHPMTVSVTAGIITKRVNSETGESPFELKLNVTNTELVLVEDASQLDSNAVILKSTAVLTYKPTHHDRPLNCNLQSLEVFSCCLSSEEETALSIIDPTTVSLELIGKTMPHHHDSFSSGLMEVQKRVEPVLEVSFTSLNIRLSYNDSKLFLAILKSLPKQAQSIVGSKSKNVVSSKSSYSVVDQEEYLTENLRSLGYPTEKCKLALKEADNDVELAKQILIQGKNFTSSRSMLELKNDEKKENLSIHSYEIKAGNICICLIDDCLDADVPLLELTMTSVQLHQVFHGAIRGRASFKFALDSYNRRLSGWEPVIEPWQCRVNWEQSYSDSSEGSQRDLTVKMESRDVINVNLTKTLMQLYSQTKDKWMEDYYEAAQPVSFAVPKRRIPFIPFTIRNETGVNLNFATIVTTPTRFADETVKETKRNWTLVEKDGQINFKFQEREKTRHKNTHQLKIQQVIIKVSGWQEASALSVDKTGVFFRDVTADNETSSSVFSSQRSARIVFDISLEGTAKKVITVRSALLVQNKLPDKIELKLTGQTTLMDKVYELDTGTKFAVPLPYVSSRIYVRPSGWGSNYCSKDIYWSHATKTAEFQSYVRSCDWSADTSDSTYRFCVSVYRQKYPQEEKIVSKTITGGTSVSFNSYPQPAHLITLCPPITFRNLLPFDITLDISGTSIKNELKAGSEVFLRDANIEEDISLRIDMEYFKQCKTLIISKSDWMNICNTYKIMFEDKKERLLQLFLEMKEGLGGCLKMVLYGKFWILNKTGLPLLFKQDDASTEAAGQFDEHEAARCVTPFVFSYANHDASEALLMRIGRTVHGSAKPSWCRRINLINGISRRDLHVTPHDKRKPDWVYDIGIEVCPGKGQYSRTKMVTLTPSFHFENRTNYRLLFAQEFFTRGKGFENIHGQLVALPKCNMAFHWPRVDLDQLLSVRRLDIADCHWSGGFKIDVVNSFHVNMRDSEGTCHFLQVDVILEQATFYTIFTDAQTMPPPYRIDNLSEVQIQYFQTKTSNDQLRTIIKPNTKVSYAWDEPTQPHHITLSVPGGSSSTYNLDVLKDGDKLCYENFIYIAFTGTFKTDGIPGGEELVLDVPSENNGYKVYLKRKEAGKRSQLWRMNTEGYLIHEGSMPPSDPRSTPKPATNAYVLDIDDIAIQPNKETSLVIRKKNDRRKGTQTWKCVMGTLQLRNANAPFIVQSQHGLEGMIDGGEAILVRSNDLIVSIDSIPIYKMVGFKKVRPGSGLLSVKVTMDGPTRVLEITDVRYAGHLRNPIGSSVDKLESEKAKSDELSENRSVDISVILTEGVGVSLINHLPEELLYIRLKEISVHWNLNADSEQTMQASIHSIEADNQLFGCINPKVLQIPVKKNEIENSAPALFLSFTKLDSKRWNIDVFKNIEIKLRAVMLRLEEILLWKFIQFFTSLSQLIEIDEDKRNSLSDKWTATIGVDLKRYYAGRLSIEANKLLLSLKTRPELPEDLKAIKRQIGVPLVKFDEANVELESFVKDHLFNTKKLLKEAILLHFREEFRSQAAQILGSVDFLGNPAGLINDVSEGISSLIDGNIPGLFANVTHGVSDSTAKVMGSVSDVVGLPFDNKHEQKRREIREQASGPWDSLKAGGKGLGHGLWGGVKGVIDQPIKGYKENRVGGAIIGIGAGFYGLLAKPMAGVLDFATGGATAVREFASSKGEENGKRIRLARCCTGPAGLLPAYDRRISAAQQLLFSLNYNRYDERCIDLVCLRQQSEVTVKALITSRRTFIIDHKEEVKVIVKVDYATLQNCKSLEKSGKFYIEFACKVDKDGESVESDEPKIKRPWVSCDSRDVASIVSQQVNYAKHSYFEAKQTLPKDDEELFDK</sequence>
<dbReference type="InterPro" id="IPR056747">
    <property type="entry name" value="VPS13-like_M"/>
</dbReference>
<proteinExistence type="inferred from homology"/>
<dbReference type="InterPro" id="IPR009060">
    <property type="entry name" value="UBA-like_sf"/>
</dbReference>
<protein>
    <submittedName>
        <fullName evidence="7">DgyrCDS7493</fullName>
    </submittedName>
</protein>
<dbReference type="GO" id="GO:0006623">
    <property type="term" value="P:protein targeting to vacuole"/>
    <property type="evidence" value="ECO:0007669"/>
    <property type="project" value="TreeGrafter"/>
</dbReference>
<dbReference type="InterPro" id="IPR009543">
    <property type="entry name" value="VPS13_VAB"/>
</dbReference>
<accession>A0A7I8VTE7</accession>
<keyword evidence="8" id="KW-1185">Reference proteome</keyword>
<dbReference type="CDD" id="cd14270">
    <property type="entry name" value="UBA"/>
    <property type="match status" value="1"/>
</dbReference>
<name>A0A7I8VTE7_9ANNE</name>
<dbReference type="PANTHER" id="PTHR16166:SF141">
    <property type="entry name" value="INTERMEMBRANE LIPID TRANSFER PROTEIN VPS13D"/>
    <property type="match status" value="1"/>
</dbReference>
<evidence type="ECO:0000259" key="6">
    <source>
        <dbReference type="PROSITE" id="PS50030"/>
    </source>
</evidence>
<feature type="compositionally biased region" description="Low complexity" evidence="5">
    <location>
        <begin position="758"/>
        <end position="773"/>
    </location>
</feature>
<evidence type="ECO:0000256" key="1">
    <source>
        <dbReference type="ARBA" id="ARBA00006545"/>
    </source>
</evidence>
<feature type="region of interest" description="Disordered" evidence="5">
    <location>
        <begin position="741"/>
        <end position="773"/>
    </location>
</feature>
<dbReference type="Pfam" id="PF25036">
    <property type="entry name" value="VPS13_VAB"/>
    <property type="match status" value="1"/>
</dbReference>
<dbReference type="InterPro" id="IPR026854">
    <property type="entry name" value="VPS13_N"/>
</dbReference>
<dbReference type="InterPro" id="IPR026847">
    <property type="entry name" value="VPS13"/>
</dbReference>
<dbReference type="PROSITE" id="PS50030">
    <property type="entry name" value="UBA"/>
    <property type="match status" value="1"/>
</dbReference>
<dbReference type="EMBL" id="CAJFCJ010000009">
    <property type="protein sequence ID" value="CAD5118814.1"/>
    <property type="molecule type" value="Genomic_DNA"/>
</dbReference>
<dbReference type="Pfam" id="PF25033">
    <property type="entry name" value="VPS13_M"/>
    <property type="match status" value="1"/>
</dbReference>
<dbReference type="CDD" id="cd23453">
    <property type="entry name" value="beta-trefoil_Ricin_VPS13D"/>
    <property type="match status" value="1"/>
</dbReference>
<keyword evidence="3" id="KW-0445">Lipid transport</keyword>
<dbReference type="GO" id="GO:0006869">
    <property type="term" value="P:lipid transport"/>
    <property type="evidence" value="ECO:0007669"/>
    <property type="project" value="UniProtKB-KW"/>
</dbReference>
<evidence type="ECO:0000256" key="5">
    <source>
        <dbReference type="SAM" id="MobiDB-lite"/>
    </source>
</evidence>
<dbReference type="InterPro" id="IPR015940">
    <property type="entry name" value="UBA"/>
</dbReference>
<feature type="coiled-coil region" evidence="4">
    <location>
        <begin position="404"/>
        <end position="432"/>
    </location>
</feature>
<dbReference type="GO" id="GO:0007005">
    <property type="term" value="P:mitochondrion organization"/>
    <property type="evidence" value="ECO:0007669"/>
    <property type="project" value="TreeGrafter"/>
</dbReference>
<comment type="caution">
    <text evidence="7">The sequence shown here is derived from an EMBL/GenBank/DDBJ whole genome shotgun (WGS) entry which is preliminary data.</text>
</comment>
<dbReference type="PANTHER" id="PTHR16166">
    <property type="entry name" value="VACUOLAR PROTEIN SORTING-ASSOCIATED PROTEIN VPS13"/>
    <property type="match status" value="1"/>
</dbReference>
<reference evidence="7 8" key="1">
    <citation type="submission" date="2020-08" db="EMBL/GenBank/DDBJ databases">
        <authorList>
            <person name="Hejnol A."/>
        </authorList>
    </citation>
    <scope>NUCLEOTIDE SEQUENCE [LARGE SCALE GENOMIC DNA]</scope>
</reference>
<gene>
    <name evidence="7" type="ORF">DGYR_LOCUS7133</name>
</gene>
<evidence type="ECO:0000256" key="4">
    <source>
        <dbReference type="SAM" id="Coils"/>
    </source>
</evidence>
<feature type="compositionally biased region" description="Acidic residues" evidence="5">
    <location>
        <begin position="746"/>
        <end position="755"/>
    </location>
</feature>
<keyword evidence="4" id="KW-0175">Coiled coil</keyword>
<dbReference type="Proteomes" id="UP000549394">
    <property type="component" value="Unassembled WGS sequence"/>
</dbReference>
<dbReference type="Pfam" id="PF12624">
    <property type="entry name" value="VPS13_N"/>
    <property type="match status" value="1"/>
</dbReference>
<dbReference type="GO" id="GO:0045053">
    <property type="term" value="P:protein retention in Golgi apparatus"/>
    <property type="evidence" value="ECO:0007669"/>
    <property type="project" value="TreeGrafter"/>
</dbReference>
<dbReference type="SUPFAM" id="SSF46934">
    <property type="entry name" value="UBA-like"/>
    <property type="match status" value="1"/>
</dbReference>
<feature type="region of interest" description="Disordered" evidence="5">
    <location>
        <begin position="1017"/>
        <end position="1047"/>
    </location>
</feature>
<dbReference type="Gene3D" id="1.10.8.10">
    <property type="entry name" value="DNA helicase RuvA subunit, C-terminal domain"/>
    <property type="match status" value="1"/>
</dbReference>
<dbReference type="OrthoDB" id="272810at2759"/>
<feature type="region of interest" description="Disordered" evidence="5">
    <location>
        <begin position="1624"/>
        <end position="1650"/>
    </location>
</feature>
<evidence type="ECO:0000256" key="2">
    <source>
        <dbReference type="ARBA" id="ARBA00022448"/>
    </source>
</evidence>
<keyword evidence="2" id="KW-0813">Transport</keyword>
<feature type="domain" description="UBA" evidence="6">
    <location>
        <begin position="2436"/>
        <end position="2478"/>
    </location>
</feature>
<evidence type="ECO:0000313" key="8">
    <source>
        <dbReference type="Proteomes" id="UP000549394"/>
    </source>
</evidence>
<comment type="similarity">
    <text evidence="1">Belongs to the VPS13 family.</text>
</comment>
<evidence type="ECO:0000256" key="3">
    <source>
        <dbReference type="ARBA" id="ARBA00023055"/>
    </source>
</evidence>
<evidence type="ECO:0000313" key="7">
    <source>
        <dbReference type="EMBL" id="CAD5118814.1"/>
    </source>
</evidence>